<feature type="region of interest" description="Disordered" evidence="1">
    <location>
        <begin position="1"/>
        <end position="23"/>
    </location>
</feature>
<reference evidence="2 3" key="1">
    <citation type="submission" date="2021-06" db="EMBL/GenBank/DDBJ databases">
        <title>Caerostris darwini draft genome.</title>
        <authorList>
            <person name="Kono N."/>
            <person name="Arakawa K."/>
        </authorList>
    </citation>
    <scope>NUCLEOTIDE SEQUENCE [LARGE SCALE GENOMIC DNA]</scope>
</reference>
<feature type="region of interest" description="Disordered" evidence="1">
    <location>
        <begin position="40"/>
        <end position="108"/>
    </location>
</feature>
<evidence type="ECO:0000313" key="2">
    <source>
        <dbReference type="EMBL" id="GIY25069.1"/>
    </source>
</evidence>
<dbReference type="Proteomes" id="UP001054837">
    <property type="component" value="Unassembled WGS sequence"/>
</dbReference>
<evidence type="ECO:0000313" key="3">
    <source>
        <dbReference type="Proteomes" id="UP001054837"/>
    </source>
</evidence>
<protein>
    <submittedName>
        <fullName evidence="2">Uncharacterized protein</fullName>
    </submittedName>
</protein>
<organism evidence="2 3">
    <name type="scientific">Caerostris darwini</name>
    <dbReference type="NCBI Taxonomy" id="1538125"/>
    <lineage>
        <taxon>Eukaryota</taxon>
        <taxon>Metazoa</taxon>
        <taxon>Ecdysozoa</taxon>
        <taxon>Arthropoda</taxon>
        <taxon>Chelicerata</taxon>
        <taxon>Arachnida</taxon>
        <taxon>Araneae</taxon>
        <taxon>Araneomorphae</taxon>
        <taxon>Entelegynae</taxon>
        <taxon>Araneoidea</taxon>
        <taxon>Araneidae</taxon>
        <taxon>Caerostris</taxon>
    </lineage>
</organism>
<proteinExistence type="predicted"/>
<feature type="compositionally biased region" description="Low complexity" evidence="1">
    <location>
        <begin position="1"/>
        <end position="16"/>
    </location>
</feature>
<keyword evidence="3" id="KW-1185">Reference proteome</keyword>
<sequence length="108" mass="12318">MRLSSSRISTSDSLKSPTEYWQPSKKFGTSFFYLATCRRNGNPQRHRLESKAKTNSQSSSGKKSKCMAMKKSERPRTIRSAPKPSRSPGHVGESVPTWDELRPRNRNM</sequence>
<evidence type="ECO:0000256" key="1">
    <source>
        <dbReference type="SAM" id="MobiDB-lite"/>
    </source>
</evidence>
<dbReference type="EMBL" id="BPLQ01006766">
    <property type="protein sequence ID" value="GIY25069.1"/>
    <property type="molecule type" value="Genomic_DNA"/>
</dbReference>
<comment type="caution">
    <text evidence="2">The sequence shown here is derived from an EMBL/GenBank/DDBJ whole genome shotgun (WGS) entry which is preliminary data.</text>
</comment>
<accession>A0AAV4RU10</accession>
<name>A0AAV4RU10_9ARAC</name>
<dbReference type="AlphaFoldDB" id="A0AAV4RU10"/>
<gene>
    <name evidence="2" type="ORF">CDAR_493341</name>
</gene>
<feature type="compositionally biased region" description="Basic and acidic residues" evidence="1">
    <location>
        <begin position="99"/>
        <end position="108"/>
    </location>
</feature>